<dbReference type="AlphaFoldDB" id="A0A316MSP8"/>
<feature type="domain" description="DUF7168" evidence="2">
    <location>
        <begin position="58"/>
        <end position="182"/>
    </location>
</feature>
<dbReference type="Proteomes" id="UP000246114">
    <property type="component" value="Unassembled WGS sequence"/>
</dbReference>
<sequence>MDEKLIEKIKKLLALSESSNENEAKIAMLKAQELLAKHKLSIKEIKDYKIADDSIREKISSISFRQGKWKAKLGGLISENFGCYQYFKTNKSQTIAFFGREEDIIVCNIVLEYAVDSILSTVKRLRYQYFREGYSTKGLENDYALGFIDGLKNMFEEQKRKNQEWGLVLVKDAEVVEAYSNIKFKGSINTNTSFKGYTEAYEKGKEDGEKFSISNKITEGKTEDELKCGKVDEKR</sequence>
<gene>
    <name evidence="3" type="ORF">DBY38_01595</name>
</gene>
<organism evidence="3 4">
    <name type="scientific">Clostridium cadaveris</name>
    <dbReference type="NCBI Taxonomy" id="1529"/>
    <lineage>
        <taxon>Bacteria</taxon>
        <taxon>Bacillati</taxon>
        <taxon>Bacillota</taxon>
        <taxon>Clostridia</taxon>
        <taxon>Eubacteriales</taxon>
        <taxon>Clostridiaceae</taxon>
        <taxon>Clostridium</taxon>
    </lineage>
</organism>
<evidence type="ECO:0000313" key="3">
    <source>
        <dbReference type="EMBL" id="PWL55440.1"/>
    </source>
</evidence>
<evidence type="ECO:0000313" key="4">
    <source>
        <dbReference type="Proteomes" id="UP000246114"/>
    </source>
</evidence>
<dbReference type="Pfam" id="PF10979">
    <property type="entry name" value="DUF2786"/>
    <property type="match status" value="1"/>
</dbReference>
<dbReference type="RefSeq" id="WP_346941036.1">
    <property type="nucleotide sequence ID" value="NZ_JBKTEK010000031.1"/>
</dbReference>
<name>A0A316MSP8_9CLOT</name>
<feature type="domain" description="DUF2786" evidence="1">
    <location>
        <begin position="4"/>
        <end position="41"/>
    </location>
</feature>
<dbReference type="Pfam" id="PF23771">
    <property type="entry name" value="DUF7168"/>
    <property type="match status" value="1"/>
</dbReference>
<dbReference type="EMBL" id="QAMZ01000006">
    <property type="protein sequence ID" value="PWL55440.1"/>
    <property type="molecule type" value="Genomic_DNA"/>
</dbReference>
<protein>
    <submittedName>
        <fullName evidence="3">Uncharacterized protein</fullName>
    </submittedName>
</protein>
<comment type="caution">
    <text evidence="3">The sequence shown here is derived from an EMBL/GenBank/DDBJ whole genome shotgun (WGS) entry which is preliminary data.</text>
</comment>
<dbReference type="InterPro" id="IPR024498">
    <property type="entry name" value="DUF2786"/>
</dbReference>
<evidence type="ECO:0000259" key="1">
    <source>
        <dbReference type="Pfam" id="PF10979"/>
    </source>
</evidence>
<evidence type="ECO:0000259" key="2">
    <source>
        <dbReference type="Pfam" id="PF23771"/>
    </source>
</evidence>
<proteinExistence type="predicted"/>
<accession>A0A316MSP8</accession>
<reference evidence="3 4" key="1">
    <citation type="submission" date="2018-03" db="EMBL/GenBank/DDBJ databases">
        <title>The uncultured portion of the human microbiome is neutrally assembled.</title>
        <authorList>
            <person name="Jeraldo P."/>
            <person name="Boardman L."/>
            <person name="White B.A."/>
            <person name="Nelson H."/>
            <person name="Goldenfeld N."/>
            <person name="Chia N."/>
        </authorList>
    </citation>
    <scope>NUCLEOTIDE SEQUENCE [LARGE SCALE GENOMIC DNA]</scope>
    <source>
        <strain evidence="3">CIM:MAG 903</strain>
    </source>
</reference>
<dbReference type="InterPro" id="IPR055592">
    <property type="entry name" value="DUF7168"/>
</dbReference>